<dbReference type="InterPro" id="IPR058163">
    <property type="entry name" value="LysR-type_TF_proteobact-type"/>
</dbReference>
<dbReference type="PROSITE" id="PS50931">
    <property type="entry name" value="HTH_LYSR"/>
    <property type="match status" value="1"/>
</dbReference>
<dbReference type="SUPFAM" id="SSF46785">
    <property type="entry name" value="Winged helix' DNA-binding domain"/>
    <property type="match status" value="1"/>
</dbReference>
<proteinExistence type="inferred from homology"/>
<comment type="caution">
    <text evidence="6">The sequence shown here is derived from an EMBL/GenBank/DDBJ whole genome shotgun (WGS) entry which is preliminary data.</text>
</comment>
<dbReference type="InterPro" id="IPR036390">
    <property type="entry name" value="WH_DNA-bd_sf"/>
</dbReference>
<dbReference type="SUPFAM" id="SSF53850">
    <property type="entry name" value="Periplasmic binding protein-like II"/>
    <property type="match status" value="1"/>
</dbReference>
<dbReference type="InterPro" id="IPR000847">
    <property type="entry name" value="LysR_HTH_N"/>
</dbReference>
<dbReference type="AlphaFoldDB" id="A0A937D727"/>
<dbReference type="GO" id="GO:0003700">
    <property type="term" value="F:DNA-binding transcription factor activity"/>
    <property type="evidence" value="ECO:0007669"/>
    <property type="project" value="InterPro"/>
</dbReference>
<feature type="domain" description="HTH lysR-type" evidence="5">
    <location>
        <begin position="7"/>
        <end position="64"/>
    </location>
</feature>
<organism evidence="6 7">
    <name type="scientific">Ramlibacter aurantiacus</name>
    <dbReference type="NCBI Taxonomy" id="2801330"/>
    <lineage>
        <taxon>Bacteria</taxon>
        <taxon>Pseudomonadati</taxon>
        <taxon>Pseudomonadota</taxon>
        <taxon>Betaproteobacteria</taxon>
        <taxon>Burkholderiales</taxon>
        <taxon>Comamonadaceae</taxon>
        <taxon>Ramlibacter</taxon>
    </lineage>
</organism>
<evidence type="ECO:0000313" key="6">
    <source>
        <dbReference type="EMBL" id="MBL0421568.1"/>
    </source>
</evidence>
<comment type="similarity">
    <text evidence="1">Belongs to the LysR transcriptional regulatory family.</text>
</comment>
<keyword evidence="4" id="KW-0804">Transcription</keyword>
<evidence type="ECO:0000259" key="5">
    <source>
        <dbReference type="PROSITE" id="PS50931"/>
    </source>
</evidence>
<dbReference type="PANTHER" id="PTHR30537:SF3">
    <property type="entry name" value="TRANSCRIPTIONAL REGULATORY PROTEIN"/>
    <property type="match status" value="1"/>
</dbReference>
<dbReference type="InterPro" id="IPR036388">
    <property type="entry name" value="WH-like_DNA-bd_sf"/>
</dbReference>
<evidence type="ECO:0000313" key="7">
    <source>
        <dbReference type="Proteomes" id="UP000613011"/>
    </source>
</evidence>
<sequence>MHSPLAFDWDDVRIFLAVARHGSTVSAARALGVNQSTVHRRMLAFEERIGRSLLVREPSGYRLTEFAQSLLPLAERMDEAAQALQHQMQADARSAGGVVRLTCPEPMVLRITRSGLLERFQQQHPGWRVEFVVSDRYLDLATGEVDVALRSGDTDAPDVIGSKIADSLWAVYASRSYVERHGQPRSIDDLRGHDLVGFDDSLAGHRASVWLLQVAPQGRIAARSNSVLGLLYAVKSGLGVAPLPTALGDAEPELVRVLGPVPELSRIWRVLAHKDRRHLPGVAAFFDFMVGQRDQLKAIFTG</sequence>
<evidence type="ECO:0000256" key="1">
    <source>
        <dbReference type="ARBA" id="ARBA00009437"/>
    </source>
</evidence>
<dbReference type="Gene3D" id="1.10.10.10">
    <property type="entry name" value="Winged helix-like DNA-binding domain superfamily/Winged helix DNA-binding domain"/>
    <property type="match status" value="1"/>
</dbReference>
<dbReference type="GO" id="GO:0006351">
    <property type="term" value="P:DNA-templated transcription"/>
    <property type="evidence" value="ECO:0007669"/>
    <property type="project" value="TreeGrafter"/>
</dbReference>
<dbReference type="Proteomes" id="UP000613011">
    <property type="component" value="Unassembled WGS sequence"/>
</dbReference>
<name>A0A937D727_9BURK</name>
<evidence type="ECO:0000256" key="4">
    <source>
        <dbReference type="ARBA" id="ARBA00023163"/>
    </source>
</evidence>
<dbReference type="Pfam" id="PF03466">
    <property type="entry name" value="LysR_substrate"/>
    <property type="match status" value="1"/>
</dbReference>
<dbReference type="RefSeq" id="WP_201684642.1">
    <property type="nucleotide sequence ID" value="NZ_JAEQNA010000005.1"/>
</dbReference>
<protein>
    <submittedName>
        <fullName evidence="6">LysR family transcriptional regulator</fullName>
    </submittedName>
</protein>
<keyword evidence="2" id="KW-0805">Transcription regulation</keyword>
<dbReference type="InterPro" id="IPR005119">
    <property type="entry name" value="LysR_subst-bd"/>
</dbReference>
<accession>A0A937D727</accession>
<evidence type="ECO:0000256" key="3">
    <source>
        <dbReference type="ARBA" id="ARBA00023125"/>
    </source>
</evidence>
<gene>
    <name evidence="6" type="ORF">JI739_14520</name>
</gene>
<dbReference type="Gene3D" id="3.40.190.290">
    <property type="match status" value="1"/>
</dbReference>
<dbReference type="Pfam" id="PF00126">
    <property type="entry name" value="HTH_1"/>
    <property type="match status" value="1"/>
</dbReference>
<dbReference type="GO" id="GO:0043565">
    <property type="term" value="F:sequence-specific DNA binding"/>
    <property type="evidence" value="ECO:0007669"/>
    <property type="project" value="TreeGrafter"/>
</dbReference>
<keyword evidence="7" id="KW-1185">Reference proteome</keyword>
<dbReference type="EMBL" id="JAEQNA010000005">
    <property type="protein sequence ID" value="MBL0421568.1"/>
    <property type="molecule type" value="Genomic_DNA"/>
</dbReference>
<reference evidence="6" key="1">
    <citation type="submission" date="2021-01" db="EMBL/GenBank/DDBJ databases">
        <title>Ramlibacter sp. strain AW1 16S ribosomal RNA gene Genome sequencing and assembly.</title>
        <authorList>
            <person name="Kang M."/>
        </authorList>
    </citation>
    <scope>NUCLEOTIDE SEQUENCE</scope>
    <source>
        <strain evidence="6">AW1</strain>
    </source>
</reference>
<keyword evidence="3" id="KW-0238">DNA-binding</keyword>
<evidence type="ECO:0000256" key="2">
    <source>
        <dbReference type="ARBA" id="ARBA00023015"/>
    </source>
</evidence>
<dbReference type="PANTHER" id="PTHR30537">
    <property type="entry name" value="HTH-TYPE TRANSCRIPTIONAL REGULATOR"/>
    <property type="match status" value="1"/>
</dbReference>